<gene>
    <name evidence="1" type="ORF">SAMN05216276_106840</name>
</gene>
<dbReference type="Gene3D" id="3.20.10.10">
    <property type="entry name" value="D-amino Acid Aminotransferase, subunit A, domain 2"/>
    <property type="match status" value="1"/>
</dbReference>
<name>A0A239NUX5_9ACTN</name>
<keyword evidence="1" id="KW-0456">Lyase</keyword>
<evidence type="ECO:0000313" key="1">
    <source>
        <dbReference type="EMBL" id="SNT58134.1"/>
    </source>
</evidence>
<organism evidence="1 2">
    <name type="scientific">Streptosporangium subroseum</name>
    <dbReference type="NCBI Taxonomy" id="106412"/>
    <lineage>
        <taxon>Bacteria</taxon>
        <taxon>Bacillati</taxon>
        <taxon>Actinomycetota</taxon>
        <taxon>Actinomycetes</taxon>
        <taxon>Streptosporangiales</taxon>
        <taxon>Streptosporangiaceae</taxon>
        <taxon>Streptosporangium</taxon>
    </lineage>
</organism>
<dbReference type="Gene3D" id="3.30.470.10">
    <property type="match status" value="1"/>
</dbReference>
<keyword evidence="1" id="KW-0032">Aminotransferase</keyword>
<dbReference type="EMBL" id="FZOD01000068">
    <property type="protein sequence ID" value="SNT58134.1"/>
    <property type="molecule type" value="Genomic_DNA"/>
</dbReference>
<dbReference type="InterPro" id="IPR043131">
    <property type="entry name" value="BCAT-like_N"/>
</dbReference>
<dbReference type="GO" id="GO:0016829">
    <property type="term" value="F:lyase activity"/>
    <property type="evidence" value="ECO:0007669"/>
    <property type="project" value="UniProtKB-KW"/>
</dbReference>
<keyword evidence="2" id="KW-1185">Reference proteome</keyword>
<sequence>MRIVSNPAILRIEFDGRPASAEQLRLPALVNYGHFTAMQVRSGKVRGLELHLQRLDASTRELFDAELDHDRVRDHIRHALGDDIGDASVRVYVFGPDTADAVSIMVTVRGPATMPSAPHRLKAVPYQRPVPHIKHIGGFGQIYYGRLAERDGFDQALLTGPGGVIAEGAITNIGFFDGTTVTWPEAPALQGITLQLLEPRLDGAGLPSRRSTVCLADLPSFEAVFITNSQGIAPVGRIDDLTFPVGVDLMKTLAQVYETVPWDTI</sequence>
<evidence type="ECO:0000313" key="2">
    <source>
        <dbReference type="Proteomes" id="UP000198282"/>
    </source>
</evidence>
<accession>A0A239NUX5</accession>
<dbReference type="Pfam" id="PF01063">
    <property type="entry name" value="Aminotran_4"/>
    <property type="match status" value="1"/>
</dbReference>
<dbReference type="GO" id="GO:0008483">
    <property type="term" value="F:transaminase activity"/>
    <property type="evidence" value="ECO:0007669"/>
    <property type="project" value="UniProtKB-KW"/>
</dbReference>
<dbReference type="InterPro" id="IPR036038">
    <property type="entry name" value="Aminotransferase-like"/>
</dbReference>
<keyword evidence="1" id="KW-0808">Transferase</keyword>
<dbReference type="Proteomes" id="UP000198282">
    <property type="component" value="Unassembled WGS sequence"/>
</dbReference>
<dbReference type="InterPro" id="IPR001544">
    <property type="entry name" value="Aminotrans_IV"/>
</dbReference>
<dbReference type="NCBIfam" id="NF006734">
    <property type="entry name" value="PRK09266.1"/>
    <property type="match status" value="1"/>
</dbReference>
<dbReference type="InterPro" id="IPR043132">
    <property type="entry name" value="BCAT-like_C"/>
</dbReference>
<reference evidence="1 2" key="1">
    <citation type="submission" date="2017-06" db="EMBL/GenBank/DDBJ databases">
        <authorList>
            <person name="Kim H.J."/>
            <person name="Triplett B.A."/>
        </authorList>
    </citation>
    <scope>NUCLEOTIDE SEQUENCE [LARGE SCALE GENOMIC DNA]</scope>
    <source>
        <strain evidence="1 2">CGMCC 4.2132</strain>
    </source>
</reference>
<dbReference type="AlphaFoldDB" id="A0A239NUX5"/>
<dbReference type="SUPFAM" id="SSF56752">
    <property type="entry name" value="D-aminoacid aminotransferase-like PLP-dependent enzymes"/>
    <property type="match status" value="1"/>
</dbReference>
<protein>
    <submittedName>
        <fullName evidence="1">Branched-chain amino acid aminotransferase/4-amino-4-deoxychorismate lyase</fullName>
    </submittedName>
</protein>
<proteinExistence type="predicted"/>